<dbReference type="GO" id="GO:0008270">
    <property type="term" value="F:zinc ion binding"/>
    <property type="evidence" value="ECO:0007669"/>
    <property type="project" value="InterPro"/>
</dbReference>
<feature type="domain" description="HNH nuclease" evidence="2">
    <location>
        <begin position="67"/>
        <end position="126"/>
    </location>
</feature>
<name>A0A1T3P8F7_9ACTN</name>
<evidence type="ECO:0000256" key="1">
    <source>
        <dbReference type="SAM" id="MobiDB-lite"/>
    </source>
</evidence>
<dbReference type="InterPro" id="IPR002711">
    <property type="entry name" value="HNH"/>
</dbReference>
<sequence>MAAYQRNYKEQHGRWQSAQHHHSDRARARRRERQAEMPARQRYAAQYKAYDSARRLTLKAARVEVFEPREIFERDAWTCGICGEPVDPAIAWPSGRSASLDHVIPLSGGGEHSRRNTRCTHLACNLAKGSRLT</sequence>
<dbReference type="GO" id="GO:0004519">
    <property type="term" value="F:endonuclease activity"/>
    <property type="evidence" value="ECO:0007669"/>
    <property type="project" value="InterPro"/>
</dbReference>
<dbReference type="Pfam" id="PF01844">
    <property type="entry name" value="HNH"/>
    <property type="match status" value="1"/>
</dbReference>
<dbReference type="Proteomes" id="UP000190037">
    <property type="component" value="Unassembled WGS sequence"/>
</dbReference>
<organism evidence="3 4">
    <name type="scientific">Embleya scabrispora</name>
    <dbReference type="NCBI Taxonomy" id="159449"/>
    <lineage>
        <taxon>Bacteria</taxon>
        <taxon>Bacillati</taxon>
        <taxon>Actinomycetota</taxon>
        <taxon>Actinomycetes</taxon>
        <taxon>Kitasatosporales</taxon>
        <taxon>Streptomycetaceae</taxon>
        <taxon>Embleya</taxon>
    </lineage>
</organism>
<dbReference type="EMBL" id="MWQN01000001">
    <property type="protein sequence ID" value="OPC85354.1"/>
    <property type="molecule type" value="Genomic_DNA"/>
</dbReference>
<evidence type="ECO:0000259" key="2">
    <source>
        <dbReference type="SMART" id="SM00507"/>
    </source>
</evidence>
<dbReference type="STRING" id="159449.B4N89_27845"/>
<feature type="region of interest" description="Disordered" evidence="1">
    <location>
        <begin position="1"/>
        <end position="41"/>
    </location>
</feature>
<dbReference type="SMART" id="SM00507">
    <property type="entry name" value="HNHc"/>
    <property type="match status" value="1"/>
</dbReference>
<protein>
    <recommendedName>
        <fullName evidence="2">HNH nuclease domain-containing protein</fullName>
    </recommendedName>
</protein>
<dbReference type="Gene3D" id="1.10.30.50">
    <property type="match status" value="1"/>
</dbReference>
<dbReference type="GO" id="GO:0003676">
    <property type="term" value="F:nucleic acid binding"/>
    <property type="evidence" value="ECO:0007669"/>
    <property type="project" value="InterPro"/>
</dbReference>
<keyword evidence="4" id="KW-1185">Reference proteome</keyword>
<dbReference type="InterPro" id="IPR003615">
    <property type="entry name" value="HNH_nuc"/>
</dbReference>
<proteinExistence type="predicted"/>
<evidence type="ECO:0000313" key="4">
    <source>
        <dbReference type="Proteomes" id="UP000190037"/>
    </source>
</evidence>
<feature type="compositionally biased region" description="Basic residues" evidence="1">
    <location>
        <begin position="19"/>
        <end position="32"/>
    </location>
</feature>
<dbReference type="CDD" id="cd00085">
    <property type="entry name" value="HNHc"/>
    <property type="match status" value="1"/>
</dbReference>
<accession>A0A1T3P8F7</accession>
<gene>
    <name evidence="3" type="ORF">B4N89_27845</name>
</gene>
<evidence type="ECO:0000313" key="3">
    <source>
        <dbReference type="EMBL" id="OPC85354.1"/>
    </source>
</evidence>
<dbReference type="AlphaFoldDB" id="A0A1T3P8F7"/>
<reference evidence="3 4" key="1">
    <citation type="submission" date="2017-03" db="EMBL/GenBank/DDBJ databases">
        <title>Draft genome sequence of Streptomyces scabrisporus NF3, endophyte isolated from Amphipterygium adstringens.</title>
        <authorList>
            <person name="Vazquez M."/>
            <person name="Ceapa C.D."/>
            <person name="Rodriguez Luna D."/>
            <person name="Sanchez Esquivel S."/>
        </authorList>
    </citation>
    <scope>NUCLEOTIDE SEQUENCE [LARGE SCALE GENOMIC DNA]</scope>
    <source>
        <strain evidence="3 4">NF3</strain>
    </source>
</reference>
<comment type="caution">
    <text evidence="3">The sequence shown here is derived from an EMBL/GenBank/DDBJ whole genome shotgun (WGS) entry which is preliminary data.</text>
</comment>